<evidence type="ECO:0000313" key="1">
    <source>
        <dbReference type="EMBL" id="KAG5384269.1"/>
    </source>
</evidence>
<protein>
    <submittedName>
        <fullName evidence="1">Uncharacterized protein</fullName>
    </submittedName>
</protein>
<comment type="caution">
    <text evidence="1">The sequence shown here is derived from an EMBL/GenBank/DDBJ whole genome shotgun (WGS) entry which is preliminary data.</text>
</comment>
<proteinExistence type="predicted"/>
<gene>
    <name evidence="1" type="primary">A09g508090.1_BraROA</name>
    <name evidence="1" type="ORF">IGI04_035739</name>
</gene>
<dbReference type="EMBL" id="JADBGQ010000008">
    <property type="protein sequence ID" value="KAG5384269.1"/>
    <property type="molecule type" value="Genomic_DNA"/>
</dbReference>
<organism evidence="1 2">
    <name type="scientific">Brassica rapa subsp. trilocularis</name>
    <dbReference type="NCBI Taxonomy" id="1813537"/>
    <lineage>
        <taxon>Eukaryota</taxon>
        <taxon>Viridiplantae</taxon>
        <taxon>Streptophyta</taxon>
        <taxon>Embryophyta</taxon>
        <taxon>Tracheophyta</taxon>
        <taxon>Spermatophyta</taxon>
        <taxon>Magnoliopsida</taxon>
        <taxon>eudicotyledons</taxon>
        <taxon>Gunneridae</taxon>
        <taxon>Pentapetalae</taxon>
        <taxon>rosids</taxon>
        <taxon>malvids</taxon>
        <taxon>Brassicales</taxon>
        <taxon>Brassicaceae</taxon>
        <taxon>Brassiceae</taxon>
        <taxon>Brassica</taxon>
    </lineage>
</organism>
<name>A0ABQ7LFE0_BRACM</name>
<reference evidence="1 2" key="1">
    <citation type="submission" date="2021-03" db="EMBL/GenBank/DDBJ databases">
        <authorList>
            <person name="King G.J."/>
            <person name="Bancroft I."/>
            <person name="Baten A."/>
            <person name="Bloomfield J."/>
            <person name="Borpatragohain P."/>
            <person name="He Z."/>
            <person name="Irish N."/>
            <person name="Irwin J."/>
            <person name="Liu K."/>
            <person name="Mauleon R.P."/>
            <person name="Moore J."/>
            <person name="Morris R."/>
            <person name="Ostergaard L."/>
            <person name="Wang B."/>
            <person name="Wells R."/>
        </authorList>
    </citation>
    <scope>NUCLEOTIDE SEQUENCE [LARGE SCALE GENOMIC DNA]</scope>
    <source>
        <strain evidence="1">R-o-18</strain>
        <tissue evidence="1">Leaf</tissue>
    </source>
</reference>
<dbReference type="Proteomes" id="UP000823674">
    <property type="component" value="Chromosome A09"/>
</dbReference>
<accession>A0ABQ7LFE0</accession>
<keyword evidence="2" id="KW-1185">Reference proteome</keyword>
<sequence>MRLLIDPKSRRTHNLLSNTVIPTSIYFYLQFCAQENGKGGMSNKLLTLARPLPHIPVDSTTAPMGA</sequence>
<evidence type="ECO:0000313" key="2">
    <source>
        <dbReference type="Proteomes" id="UP000823674"/>
    </source>
</evidence>